<name>A0A2G9U0I4_TELCI</name>
<evidence type="ECO:0000256" key="1">
    <source>
        <dbReference type="SAM" id="MobiDB-lite"/>
    </source>
</evidence>
<proteinExistence type="predicted"/>
<reference evidence="3 4" key="1">
    <citation type="submission" date="2015-09" db="EMBL/GenBank/DDBJ databases">
        <title>Draft genome of the parasitic nematode Teladorsagia circumcincta isolate WARC Sus (inbred).</title>
        <authorList>
            <person name="Mitreva M."/>
        </authorList>
    </citation>
    <scope>NUCLEOTIDE SEQUENCE [LARGE SCALE GENOMIC DNA]</scope>
    <source>
        <strain evidence="3 4">S</strain>
    </source>
</reference>
<dbReference type="OrthoDB" id="7972392at2759"/>
<organism evidence="3 4">
    <name type="scientific">Teladorsagia circumcincta</name>
    <name type="common">Brown stomach worm</name>
    <name type="synonym">Ostertagia circumcincta</name>
    <dbReference type="NCBI Taxonomy" id="45464"/>
    <lineage>
        <taxon>Eukaryota</taxon>
        <taxon>Metazoa</taxon>
        <taxon>Ecdysozoa</taxon>
        <taxon>Nematoda</taxon>
        <taxon>Chromadorea</taxon>
        <taxon>Rhabditida</taxon>
        <taxon>Rhabditina</taxon>
        <taxon>Rhabditomorpha</taxon>
        <taxon>Strongyloidea</taxon>
        <taxon>Trichostrongylidae</taxon>
        <taxon>Teladorsagia</taxon>
    </lineage>
</organism>
<dbReference type="EMBL" id="KZ351380">
    <property type="protein sequence ID" value="PIO63020.1"/>
    <property type="molecule type" value="Genomic_DNA"/>
</dbReference>
<dbReference type="InterPro" id="IPR014716">
    <property type="entry name" value="Fibrinogen_a/b/g_C_1"/>
</dbReference>
<feature type="region of interest" description="Disordered" evidence="1">
    <location>
        <begin position="1"/>
        <end position="23"/>
    </location>
</feature>
<dbReference type="PANTHER" id="PTHR19143:SF444">
    <property type="entry name" value="PROTEIN SCABROUS"/>
    <property type="match status" value="1"/>
</dbReference>
<evidence type="ECO:0000259" key="2">
    <source>
        <dbReference type="PROSITE" id="PS51406"/>
    </source>
</evidence>
<sequence>MLHLGHYKAEIPHSTQGKPGDEEFCPEKETREEAHIDRSDSIYAAIRYCHRHTVVLFVSSCKEGTGHRDDELIDTGSGPMYIPRPRLFYDQPKPRKLPHDQRELLWYSGATTYKTSALLRYEQRHCDPQSECAVISMADCRAKAVVEGWSTIGIKIEPDCSKHLDSGKGSGIYLIAPDGVAPFPAFCDQETNGSHWLGLEKVYNLAPLTKGGWILRIELFGDHCSGRGCSGQSDGYWWAEWPFKLGDASQLYLLEIGKVISGNLTDENSEDFLQRNNGHPFTTIDRDNDDAGLNCAKFRHHGGWWHEKCGAVALNGVYGDVTPIHRYMVYAYQSLATGYSRKVIHPKKSVMMIKPNSAT</sequence>
<dbReference type="Gene3D" id="3.90.215.10">
    <property type="entry name" value="Gamma Fibrinogen, chain A, domain 1"/>
    <property type="match status" value="2"/>
</dbReference>
<dbReference type="SMART" id="SM00186">
    <property type="entry name" value="FBG"/>
    <property type="match status" value="1"/>
</dbReference>
<dbReference type="PROSITE" id="PS51406">
    <property type="entry name" value="FIBRINOGEN_C_2"/>
    <property type="match status" value="1"/>
</dbReference>
<dbReference type="InterPro" id="IPR050373">
    <property type="entry name" value="Fibrinogen_C-term_domain"/>
</dbReference>
<accession>A0A2G9U0I4</accession>
<gene>
    <name evidence="3" type="ORF">TELCIR_15399</name>
</gene>
<dbReference type="PANTHER" id="PTHR19143">
    <property type="entry name" value="FIBRINOGEN/TENASCIN/ANGIOPOEITIN"/>
    <property type="match status" value="1"/>
</dbReference>
<keyword evidence="4" id="KW-1185">Reference proteome</keyword>
<evidence type="ECO:0000313" key="4">
    <source>
        <dbReference type="Proteomes" id="UP000230423"/>
    </source>
</evidence>
<feature type="domain" description="Fibrinogen C-terminal" evidence="2">
    <location>
        <begin position="151"/>
        <end position="357"/>
    </location>
</feature>
<evidence type="ECO:0000313" key="3">
    <source>
        <dbReference type="EMBL" id="PIO63020.1"/>
    </source>
</evidence>
<protein>
    <submittedName>
        <fullName evidence="3">Fibrinogen beta and gamma chain, globular domain protein</fullName>
    </submittedName>
</protein>
<dbReference type="InterPro" id="IPR036056">
    <property type="entry name" value="Fibrinogen-like_C"/>
</dbReference>
<dbReference type="Proteomes" id="UP000230423">
    <property type="component" value="Unassembled WGS sequence"/>
</dbReference>
<dbReference type="AlphaFoldDB" id="A0A2G9U0I4"/>
<dbReference type="InterPro" id="IPR002181">
    <property type="entry name" value="Fibrinogen_a/b/g_C_dom"/>
</dbReference>
<dbReference type="Pfam" id="PF00147">
    <property type="entry name" value="Fibrinogen_C"/>
    <property type="match status" value="1"/>
</dbReference>
<dbReference type="SUPFAM" id="SSF56496">
    <property type="entry name" value="Fibrinogen C-terminal domain-like"/>
    <property type="match status" value="1"/>
</dbReference>
<dbReference type="GO" id="GO:0005615">
    <property type="term" value="C:extracellular space"/>
    <property type="evidence" value="ECO:0007669"/>
    <property type="project" value="TreeGrafter"/>
</dbReference>